<dbReference type="Proteomes" id="UP000601435">
    <property type="component" value="Unassembled WGS sequence"/>
</dbReference>
<gene>
    <name evidence="3" type="primary">RE1</name>
    <name evidence="3" type="ORF">SNEC2469_LOCUS21157</name>
</gene>
<dbReference type="EMBL" id="CAJNJA010037343">
    <property type="protein sequence ID" value="CAE7732097.1"/>
    <property type="molecule type" value="Genomic_DNA"/>
</dbReference>
<evidence type="ECO:0000313" key="3">
    <source>
        <dbReference type="EMBL" id="CAE7732097.1"/>
    </source>
</evidence>
<keyword evidence="4" id="KW-1185">Reference proteome</keyword>
<feature type="non-terminal residue" evidence="3">
    <location>
        <position position="1"/>
    </location>
</feature>
<dbReference type="PANTHER" id="PTHR11439">
    <property type="entry name" value="GAG-POL-RELATED RETROTRANSPOSON"/>
    <property type="match status" value="1"/>
</dbReference>
<dbReference type="AlphaFoldDB" id="A0A812XN31"/>
<dbReference type="SUPFAM" id="SSF56672">
    <property type="entry name" value="DNA/RNA polymerases"/>
    <property type="match status" value="1"/>
</dbReference>
<accession>A0A812XN31</accession>
<dbReference type="Pfam" id="PF07727">
    <property type="entry name" value="RVT_2"/>
    <property type="match status" value="1"/>
</dbReference>
<feature type="domain" description="Reverse transcriptase Ty1/copia-type" evidence="2">
    <location>
        <begin position="169"/>
        <end position="408"/>
    </location>
</feature>
<comment type="caution">
    <text evidence="3">The sequence shown here is derived from an EMBL/GenBank/DDBJ whole genome shotgun (WGS) entry which is preliminary data.</text>
</comment>
<protein>
    <submittedName>
        <fullName evidence="3">RE1 protein</fullName>
    </submittedName>
</protein>
<feature type="region of interest" description="Disordered" evidence="1">
    <location>
        <begin position="612"/>
        <end position="657"/>
    </location>
</feature>
<dbReference type="OrthoDB" id="413361at2759"/>
<evidence type="ECO:0000259" key="2">
    <source>
        <dbReference type="Pfam" id="PF07727"/>
    </source>
</evidence>
<dbReference type="InterPro" id="IPR043502">
    <property type="entry name" value="DNA/RNA_pol_sf"/>
</dbReference>
<dbReference type="PANTHER" id="PTHR11439:SF483">
    <property type="entry name" value="PEPTIDE SYNTHASE GLIP-LIKE, PUTATIVE (AFU_ORTHOLOGUE AFUA_3G12920)-RELATED"/>
    <property type="match status" value="1"/>
</dbReference>
<proteinExistence type="predicted"/>
<dbReference type="InterPro" id="IPR013103">
    <property type="entry name" value="RVT_2"/>
</dbReference>
<sequence>MVALRVFSVSQIKYESTVQEEKAVVDEENSVLVSDGSTLHERGVESLQDWDESWQCQVQGAEELEHWDMFLPLEDGDPRQVPKVLIASCDGVPVLAKTEVTYTAGIEELLHSLKSPLTVVHNVDPSEAASSFSEWVKPAMKEISSFDKAAKKVRGSDPQVAADLKSGKAKIVPMKMVYTVKPPSEEAVSEGQLYRRKVRIVACGNMMADSGEETYAGAAPAEVVRSSLSVASMYGWDAAVLDVTAAFLQTPLNEVQCKQRILGQPPRALVRAGLCHEQELWEFTHAVYGLRESPRWWGEFRDAKMAQLNIVVGARRIKLLQCRVEGSWWRLVEDSALVGLVVIYVDDLLICSTPSIIEAVSKAVRSLWETSTLSWASEGGIRFLGIEIVKVRESFALNQEPYIHELTRLHAIPPTQRDLIPVAKGQSSFEVEPEEAVFTSSELKLAQQLAGEVLWVAQRTRPDISYTSSLISSLSARAPRRAAAIARKCIGFLQGTSKQYLWINTTSPELITWTDASYAPDGGRSHTGWLLMMGQSPINWRSARQSTITLSTAESELAASVEGALALLSAEALLSELKLGLMKSRLRSLSRMMGLMSLEEIVEEVERALDAQRQYDSSSTSRDRSASAGRVPDTTGVCAGKDRNSNGSEKGSSGTQERVQTLRICEYCVRHGGSNPAVPSPTLDEIL</sequence>
<organism evidence="3 4">
    <name type="scientific">Symbiodinium necroappetens</name>
    <dbReference type="NCBI Taxonomy" id="1628268"/>
    <lineage>
        <taxon>Eukaryota</taxon>
        <taxon>Sar</taxon>
        <taxon>Alveolata</taxon>
        <taxon>Dinophyceae</taxon>
        <taxon>Suessiales</taxon>
        <taxon>Symbiodiniaceae</taxon>
        <taxon>Symbiodinium</taxon>
    </lineage>
</organism>
<evidence type="ECO:0000256" key="1">
    <source>
        <dbReference type="SAM" id="MobiDB-lite"/>
    </source>
</evidence>
<feature type="compositionally biased region" description="Polar residues" evidence="1">
    <location>
        <begin position="645"/>
        <end position="657"/>
    </location>
</feature>
<name>A0A812XN31_9DINO</name>
<evidence type="ECO:0000313" key="4">
    <source>
        <dbReference type="Proteomes" id="UP000601435"/>
    </source>
</evidence>
<reference evidence="3" key="1">
    <citation type="submission" date="2021-02" db="EMBL/GenBank/DDBJ databases">
        <authorList>
            <person name="Dougan E. K."/>
            <person name="Rhodes N."/>
            <person name="Thang M."/>
            <person name="Chan C."/>
        </authorList>
    </citation>
    <scope>NUCLEOTIDE SEQUENCE</scope>
</reference>